<evidence type="ECO:0000259" key="9">
    <source>
        <dbReference type="Pfam" id="PF13396"/>
    </source>
</evidence>
<dbReference type="RefSeq" id="XP_006694373.1">
    <property type="nucleotide sequence ID" value="XM_006694310.1"/>
</dbReference>
<evidence type="ECO:0000256" key="8">
    <source>
        <dbReference type="SAM" id="SignalP"/>
    </source>
</evidence>
<dbReference type="Pfam" id="PF13396">
    <property type="entry name" value="PLDc_N"/>
    <property type="match status" value="1"/>
</dbReference>
<gene>
    <name evidence="10" type="ORF">CTHT_0039620</name>
</gene>
<dbReference type="HOGENOM" id="CLU_1204647_0_0_1"/>
<accession>G0S4B9</accession>
<feature type="compositionally biased region" description="Basic and acidic residues" evidence="6">
    <location>
        <begin position="166"/>
        <end position="177"/>
    </location>
</feature>
<dbReference type="InterPro" id="IPR027379">
    <property type="entry name" value="CLS_N"/>
</dbReference>
<organism evidence="11">
    <name type="scientific">Chaetomium thermophilum (strain DSM 1495 / CBS 144.50 / IMI 039719)</name>
    <name type="common">Thermochaetoides thermophila</name>
    <dbReference type="NCBI Taxonomy" id="759272"/>
    <lineage>
        <taxon>Eukaryota</taxon>
        <taxon>Fungi</taxon>
        <taxon>Dikarya</taxon>
        <taxon>Ascomycota</taxon>
        <taxon>Pezizomycotina</taxon>
        <taxon>Sordariomycetes</taxon>
        <taxon>Sordariomycetidae</taxon>
        <taxon>Sordariales</taxon>
        <taxon>Chaetomiaceae</taxon>
        <taxon>Thermochaetoides</taxon>
    </lineage>
</organism>
<proteinExistence type="predicted"/>
<keyword evidence="11" id="KW-1185">Reference proteome</keyword>
<evidence type="ECO:0000256" key="3">
    <source>
        <dbReference type="ARBA" id="ARBA00022692"/>
    </source>
</evidence>
<evidence type="ECO:0000313" key="10">
    <source>
        <dbReference type="EMBL" id="EGS22077.1"/>
    </source>
</evidence>
<protein>
    <recommendedName>
        <fullName evidence="9">Cardiolipin synthase N-terminal domain-containing protein</fullName>
    </recommendedName>
</protein>
<keyword evidence="3 7" id="KW-0812">Transmembrane</keyword>
<feature type="region of interest" description="Disordered" evidence="6">
    <location>
        <begin position="166"/>
        <end position="200"/>
    </location>
</feature>
<sequence>MFCSTLLSLFFLQLWLAQLAFAAPAAPISAESIDNSWQYGTGGGILGFVVLILDIIVFVEVLKSSRPPIHKLLWCLVVFFFPVIGLIIYYFFSNRSAYQRGAGTYTRRDQLLKPDVGFQFADNLLVNPTGSLQHNEYFLRQRAGAARTNGLGTSHEIEIPLAAAERQPHGEHHHDGEPEPEGDNDEDETQHQEGAERHPEYKLVFLFWGDVKTVPPEKSRIPRGRPPMRV</sequence>
<comment type="subcellular location">
    <subcellularLocation>
        <location evidence="1">Cell membrane</location>
        <topology evidence="1">Multi-pass membrane protein</topology>
    </subcellularLocation>
</comment>
<reference evidence="10 11" key="1">
    <citation type="journal article" date="2011" name="Cell">
        <title>Insight into structure and assembly of the nuclear pore complex by utilizing the genome of a eukaryotic thermophile.</title>
        <authorList>
            <person name="Amlacher S."/>
            <person name="Sarges P."/>
            <person name="Flemming D."/>
            <person name="van Noort V."/>
            <person name="Kunze R."/>
            <person name="Devos D.P."/>
            <person name="Arumugam M."/>
            <person name="Bork P."/>
            <person name="Hurt E."/>
        </authorList>
    </citation>
    <scope>NUCLEOTIDE SEQUENCE [LARGE SCALE GENOMIC DNA]</scope>
    <source>
        <strain evidence="11">DSM 1495 / CBS 144.50 / IMI 039719</strain>
    </source>
</reference>
<feature type="domain" description="Cardiolipin synthase N-terminal" evidence="9">
    <location>
        <begin position="52"/>
        <end position="93"/>
    </location>
</feature>
<evidence type="ECO:0000256" key="1">
    <source>
        <dbReference type="ARBA" id="ARBA00004651"/>
    </source>
</evidence>
<keyword evidence="4 7" id="KW-1133">Transmembrane helix</keyword>
<dbReference type="AlphaFoldDB" id="G0S4B9"/>
<dbReference type="KEGG" id="cthr:CTHT_0039620"/>
<dbReference type="eggNOG" id="ENOG502SCKV">
    <property type="taxonomic scope" value="Eukaryota"/>
</dbReference>
<keyword evidence="8" id="KW-0732">Signal</keyword>
<keyword evidence="2" id="KW-1003">Cell membrane</keyword>
<evidence type="ECO:0000256" key="6">
    <source>
        <dbReference type="SAM" id="MobiDB-lite"/>
    </source>
</evidence>
<evidence type="ECO:0000313" key="11">
    <source>
        <dbReference type="Proteomes" id="UP000008066"/>
    </source>
</evidence>
<evidence type="ECO:0000256" key="5">
    <source>
        <dbReference type="ARBA" id="ARBA00023136"/>
    </source>
</evidence>
<dbReference type="OrthoDB" id="5193244at2759"/>
<keyword evidence="5 7" id="KW-0472">Membrane</keyword>
<name>G0S4B9_CHATD</name>
<dbReference type="EMBL" id="GL988041">
    <property type="protein sequence ID" value="EGS22077.1"/>
    <property type="molecule type" value="Genomic_DNA"/>
</dbReference>
<evidence type="ECO:0000256" key="7">
    <source>
        <dbReference type="SAM" id="Phobius"/>
    </source>
</evidence>
<dbReference type="GeneID" id="18258000"/>
<evidence type="ECO:0000256" key="4">
    <source>
        <dbReference type="ARBA" id="ARBA00022989"/>
    </source>
</evidence>
<feature type="transmembrane region" description="Helical" evidence="7">
    <location>
        <begin position="38"/>
        <end position="59"/>
    </location>
</feature>
<feature type="signal peptide" evidence="8">
    <location>
        <begin position="1"/>
        <end position="22"/>
    </location>
</feature>
<feature type="chain" id="PRO_5003408890" description="Cardiolipin synthase N-terminal domain-containing protein" evidence="8">
    <location>
        <begin position="23"/>
        <end position="230"/>
    </location>
</feature>
<feature type="compositionally biased region" description="Acidic residues" evidence="6">
    <location>
        <begin position="178"/>
        <end position="188"/>
    </location>
</feature>
<feature type="transmembrane region" description="Helical" evidence="7">
    <location>
        <begin position="71"/>
        <end position="92"/>
    </location>
</feature>
<dbReference type="GO" id="GO:0005886">
    <property type="term" value="C:plasma membrane"/>
    <property type="evidence" value="ECO:0007669"/>
    <property type="project" value="UniProtKB-SubCell"/>
</dbReference>
<feature type="compositionally biased region" description="Basic and acidic residues" evidence="6">
    <location>
        <begin position="189"/>
        <end position="200"/>
    </location>
</feature>
<dbReference type="Proteomes" id="UP000008066">
    <property type="component" value="Unassembled WGS sequence"/>
</dbReference>
<evidence type="ECO:0000256" key="2">
    <source>
        <dbReference type="ARBA" id="ARBA00022475"/>
    </source>
</evidence>